<accession>A0A9P8T6Q2</accession>
<dbReference type="RefSeq" id="XP_046061958.1">
    <property type="nucleotide sequence ID" value="XM_046203703.1"/>
</dbReference>
<comment type="caution">
    <text evidence="1">The sequence shown here is derived from an EMBL/GenBank/DDBJ whole genome shotgun (WGS) entry which is preliminary data.</text>
</comment>
<dbReference type="EMBL" id="JAEUBE010000183">
    <property type="protein sequence ID" value="KAH3667146.1"/>
    <property type="molecule type" value="Genomic_DNA"/>
</dbReference>
<organism evidence="1 2">
    <name type="scientific">Ogataea philodendri</name>
    <dbReference type="NCBI Taxonomy" id="1378263"/>
    <lineage>
        <taxon>Eukaryota</taxon>
        <taxon>Fungi</taxon>
        <taxon>Dikarya</taxon>
        <taxon>Ascomycota</taxon>
        <taxon>Saccharomycotina</taxon>
        <taxon>Pichiomycetes</taxon>
        <taxon>Pichiales</taxon>
        <taxon>Pichiaceae</taxon>
        <taxon>Ogataea</taxon>
    </lineage>
</organism>
<gene>
    <name evidence="1" type="ORF">OGAPHI_002795</name>
</gene>
<keyword evidence="2" id="KW-1185">Reference proteome</keyword>
<dbReference type="GeneID" id="70234762"/>
<dbReference type="Proteomes" id="UP000769157">
    <property type="component" value="Unassembled WGS sequence"/>
</dbReference>
<dbReference type="AlphaFoldDB" id="A0A9P8T6Q2"/>
<sequence>MVSLAFLTASSSVWNLETATTGPKISSLTIFISWLQSANTVGWMKYPAFWTTGSSPRTTLAPSFLPDSMYPLILSNWPLEMTGPMTLSWTRILELAVQFWPELYITPKEAHLAAFSKSASSKTTNGDLPPHSNETFFKLAEALCMIFAPVAVDPVNATLSRSG</sequence>
<protein>
    <submittedName>
        <fullName evidence="1">Uncharacterized protein</fullName>
    </submittedName>
</protein>
<reference evidence="1" key="2">
    <citation type="submission" date="2021-01" db="EMBL/GenBank/DDBJ databases">
        <authorList>
            <person name="Schikora-Tamarit M.A."/>
        </authorList>
    </citation>
    <scope>NUCLEOTIDE SEQUENCE</scope>
    <source>
        <strain evidence="1">CBS6075</strain>
    </source>
</reference>
<reference evidence="1" key="1">
    <citation type="journal article" date="2021" name="Open Biol.">
        <title>Shared evolutionary footprints suggest mitochondrial oxidative damage underlies multiple complex I losses in fungi.</title>
        <authorList>
            <person name="Schikora-Tamarit M.A."/>
            <person name="Marcet-Houben M."/>
            <person name="Nosek J."/>
            <person name="Gabaldon T."/>
        </authorList>
    </citation>
    <scope>NUCLEOTIDE SEQUENCE</scope>
    <source>
        <strain evidence="1">CBS6075</strain>
    </source>
</reference>
<name>A0A9P8T6Q2_9ASCO</name>
<proteinExistence type="predicted"/>
<evidence type="ECO:0000313" key="1">
    <source>
        <dbReference type="EMBL" id="KAH3667146.1"/>
    </source>
</evidence>
<evidence type="ECO:0000313" key="2">
    <source>
        <dbReference type="Proteomes" id="UP000769157"/>
    </source>
</evidence>